<organism evidence="1 2">
    <name type="scientific">Mycena rosella</name>
    <name type="common">Pink bonnet</name>
    <name type="synonym">Agaricus rosellus</name>
    <dbReference type="NCBI Taxonomy" id="1033263"/>
    <lineage>
        <taxon>Eukaryota</taxon>
        <taxon>Fungi</taxon>
        <taxon>Dikarya</taxon>
        <taxon>Basidiomycota</taxon>
        <taxon>Agaricomycotina</taxon>
        <taxon>Agaricomycetes</taxon>
        <taxon>Agaricomycetidae</taxon>
        <taxon>Agaricales</taxon>
        <taxon>Marasmiineae</taxon>
        <taxon>Mycenaceae</taxon>
        <taxon>Mycena</taxon>
    </lineage>
</organism>
<evidence type="ECO:0000313" key="2">
    <source>
        <dbReference type="Proteomes" id="UP001221757"/>
    </source>
</evidence>
<accession>A0AAD7DA55</accession>
<gene>
    <name evidence="1" type="ORF">B0H17DRAFT_1204101</name>
</gene>
<comment type="caution">
    <text evidence="1">The sequence shown here is derived from an EMBL/GenBank/DDBJ whole genome shotgun (WGS) entry which is preliminary data.</text>
</comment>
<dbReference type="Proteomes" id="UP001221757">
    <property type="component" value="Unassembled WGS sequence"/>
</dbReference>
<name>A0AAD7DA55_MYCRO</name>
<dbReference type="AlphaFoldDB" id="A0AAD7DA55"/>
<evidence type="ECO:0000313" key="1">
    <source>
        <dbReference type="EMBL" id="KAJ7686673.1"/>
    </source>
</evidence>
<keyword evidence="2" id="KW-1185">Reference proteome</keyword>
<sequence length="155" mass="18052">MHRPTWQRYPRDIQGGVRSEVTPLDELPPLADRQDFLPASLITSEAPSPTAINDPIHLAETLPITEECTFFEVTDAEVNRVILTSSPWKAPDRYSIQMGFFHHAWPAISEWVRKIFKLYVRLSTKPAPFKANVARMRRFVKVRIPLFKKKERKLR</sequence>
<protein>
    <submittedName>
        <fullName evidence="1">Uncharacterized protein</fullName>
    </submittedName>
</protein>
<proteinExistence type="predicted"/>
<reference evidence="1" key="1">
    <citation type="submission" date="2023-03" db="EMBL/GenBank/DDBJ databases">
        <title>Massive genome expansion in bonnet fungi (Mycena s.s.) driven by repeated elements and novel gene families across ecological guilds.</title>
        <authorList>
            <consortium name="Lawrence Berkeley National Laboratory"/>
            <person name="Harder C.B."/>
            <person name="Miyauchi S."/>
            <person name="Viragh M."/>
            <person name="Kuo A."/>
            <person name="Thoen E."/>
            <person name="Andreopoulos B."/>
            <person name="Lu D."/>
            <person name="Skrede I."/>
            <person name="Drula E."/>
            <person name="Henrissat B."/>
            <person name="Morin E."/>
            <person name="Kohler A."/>
            <person name="Barry K."/>
            <person name="LaButti K."/>
            <person name="Morin E."/>
            <person name="Salamov A."/>
            <person name="Lipzen A."/>
            <person name="Mereny Z."/>
            <person name="Hegedus B."/>
            <person name="Baldrian P."/>
            <person name="Stursova M."/>
            <person name="Weitz H."/>
            <person name="Taylor A."/>
            <person name="Grigoriev I.V."/>
            <person name="Nagy L.G."/>
            <person name="Martin F."/>
            <person name="Kauserud H."/>
        </authorList>
    </citation>
    <scope>NUCLEOTIDE SEQUENCE</scope>
    <source>
        <strain evidence="1">CBHHK067</strain>
    </source>
</reference>
<dbReference type="EMBL" id="JARKIE010000094">
    <property type="protein sequence ID" value="KAJ7686673.1"/>
    <property type="molecule type" value="Genomic_DNA"/>
</dbReference>